<evidence type="ECO:0000313" key="2">
    <source>
        <dbReference type="EMBL" id="KAK8123342.1"/>
    </source>
</evidence>
<gene>
    <name evidence="2" type="ORF">PG999_003260</name>
</gene>
<keyword evidence="1" id="KW-0812">Transmembrane</keyword>
<proteinExistence type="predicted"/>
<accession>A0AAW0R346</accession>
<dbReference type="Proteomes" id="UP001392437">
    <property type="component" value="Unassembled WGS sequence"/>
</dbReference>
<reference evidence="2 3" key="1">
    <citation type="submission" date="2023-01" db="EMBL/GenBank/DDBJ databases">
        <title>Analysis of 21 Apiospora genomes using comparative genomics revels a genus with tremendous synthesis potential of carbohydrate active enzymes and secondary metabolites.</title>
        <authorList>
            <person name="Sorensen T."/>
        </authorList>
    </citation>
    <scope>NUCLEOTIDE SEQUENCE [LARGE SCALE GENOMIC DNA]</scope>
    <source>
        <strain evidence="2 3">CBS 117206</strain>
    </source>
</reference>
<protein>
    <submittedName>
        <fullName evidence="2">Uncharacterized protein</fullName>
    </submittedName>
</protein>
<dbReference type="EMBL" id="JAQQWP010000003">
    <property type="protein sequence ID" value="KAK8123342.1"/>
    <property type="molecule type" value="Genomic_DNA"/>
</dbReference>
<name>A0AAW0R346_9PEZI</name>
<dbReference type="AlphaFoldDB" id="A0AAW0R346"/>
<keyword evidence="1" id="KW-1133">Transmembrane helix</keyword>
<sequence>MVFLHPVPSLLIIGRSIVVLLLTAVILTAVFLLLDRRNRGGLYHITVIAIILLAVIELHRLCIHIFQPRPERCIPDPRNKLVSCFEEFGGEDQPRDLLLMCLVPSSATATVADIRCGDARRNQPHHGRSQTFRQHRLDRAHVAKQIESRPNRDHAVLGCFRRRSLQCSAGGLCLSSSLNA</sequence>
<feature type="transmembrane region" description="Helical" evidence="1">
    <location>
        <begin position="12"/>
        <end position="34"/>
    </location>
</feature>
<keyword evidence="1" id="KW-0472">Membrane</keyword>
<feature type="transmembrane region" description="Helical" evidence="1">
    <location>
        <begin position="41"/>
        <end position="59"/>
    </location>
</feature>
<keyword evidence="3" id="KW-1185">Reference proteome</keyword>
<comment type="caution">
    <text evidence="2">The sequence shown here is derived from an EMBL/GenBank/DDBJ whole genome shotgun (WGS) entry which is preliminary data.</text>
</comment>
<organism evidence="2 3">
    <name type="scientific">Apiospora kogelbergensis</name>
    <dbReference type="NCBI Taxonomy" id="1337665"/>
    <lineage>
        <taxon>Eukaryota</taxon>
        <taxon>Fungi</taxon>
        <taxon>Dikarya</taxon>
        <taxon>Ascomycota</taxon>
        <taxon>Pezizomycotina</taxon>
        <taxon>Sordariomycetes</taxon>
        <taxon>Xylariomycetidae</taxon>
        <taxon>Amphisphaeriales</taxon>
        <taxon>Apiosporaceae</taxon>
        <taxon>Apiospora</taxon>
    </lineage>
</organism>
<evidence type="ECO:0000313" key="3">
    <source>
        <dbReference type="Proteomes" id="UP001392437"/>
    </source>
</evidence>
<evidence type="ECO:0000256" key="1">
    <source>
        <dbReference type="SAM" id="Phobius"/>
    </source>
</evidence>